<dbReference type="CDD" id="cd22386">
    <property type="entry name" value="KH-I_KHDC4_rpt2"/>
    <property type="match status" value="1"/>
</dbReference>
<proteinExistence type="predicted"/>
<feature type="domain" description="KHDC4/BBP-like KH-domain type I" evidence="2">
    <location>
        <begin position="91"/>
        <end position="164"/>
    </location>
</feature>
<dbReference type="EMBL" id="CAJNDS010001624">
    <property type="protein sequence ID" value="CAE7267948.1"/>
    <property type="molecule type" value="Genomic_DNA"/>
</dbReference>
<evidence type="ECO:0000313" key="3">
    <source>
        <dbReference type="EMBL" id="CAE7267948.1"/>
    </source>
</evidence>
<dbReference type="SUPFAM" id="SSF54791">
    <property type="entry name" value="Eukaryotic type KH-domain (KH-domain type I)"/>
    <property type="match status" value="1"/>
</dbReference>
<accession>A0A812MH13</accession>
<dbReference type="InterPro" id="IPR055256">
    <property type="entry name" value="KH_1_KHDC4/BBP-like"/>
</dbReference>
<comment type="caution">
    <text evidence="3">The sequence shown here is derived from an EMBL/GenBank/DDBJ whole genome shotgun (WGS) entry which is preliminary data.</text>
</comment>
<keyword evidence="4" id="KW-1185">Reference proteome</keyword>
<dbReference type="PANTHER" id="PTHR15744">
    <property type="entry name" value="BLOM7"/>
    <property type="match status" value="1"/>
</dbReference>
<sequence length="198" mass="22485">MSCGHDSFMADADRLTGKNPRADDTWGPPFQLQSLRCYDMFPFTPHIETLGVFVRERVGDGRRPESIEPDRLQVSPEEKLQCQFFIGIEQDAEFNVRQRIFGERGHHMKVIAKQTGAKLRLRGRGSGFKEGPERRVSSDPLMLCVSSTEDAGHQEAVRLVEELLTDVHNQYREFCHSTGRRAPNLEVVVNHGPRPGSR</sequence>
<dbReference type="AlphaFoldDB" id="A0A812MH13"/>
<protein>
    <submittedName>
        <fullName evidence="3">Khdc4 protein</fullName>
    </submittedName>
</protein>
<dbReference type="Gene3D" id="3.30.1370.10">
    <property type="entry name" value="K Homology domain, type 1"/>
    <property type="match status" value="1"/>
</dbReference>
<dbReference type="InterPro" id="IPR029063">
    <property type="entry name" value="SAM-dependent_MTases_sf"/>
</dbReference>
<evidence type="ECO:0000313" key="4">
    <source>
        <dbReference type="Proteomes" id="UP000604046"/>
    </source>
</evidence>
<evidence type="ECO:0000256" key="1">
    <source>
        <dbReference type="SAM" id="MobiDB-lite"/>
    </source>
</evidence>
<dbReference type="Gene3D" id="3.40.50.150">
    <property type="entry name" value="Vaccinia Virus protein VP39"/>
    <property type="match status" value="1"/>
</dbReference>
<evidence type="ECO:0000259" key="2">
    <source>
        <dbReference type="Pfam" id="PF22675"/>
    </source>
</evidence>
<dbReference type="Proteomes" id="UP000604046">
    <property type="component" value="Unassembled WGS sequence"/>
</dbReference>
<reference evidence="3" key="1">
    <citation type="submission" date="2021-02" db="EMBL/GenBank/DDBJ databases">
        <authorList>
            <person name="Dougan E. K."/>
            <person name="Rhodes N."/>
            <person name="Thang M."/>
            <person name="Chan C."/>
        </authorList>
    </citation>
    <scope>NUCLEOTIDE SEQUENCE</scope>
</reference>
<dbReference type="InterPro" id="IPR031121">
    <property type="entry name" value="RIK/BLOM7"/>
</dbReference>
<feature type="region of interest" description="Disordered" evidence="1">
    <location>
        <begin position="1"/>
        <end position="25"/>
    </location>
</feature>
<dbReference type="FunFam" id="3.30.1370.10:FF:000037">
    <property type="entry name" value="KH domain protein"/>
    <property type="match status" value="1"/>
</dbReference>
<name>A0A812MH13_9DINO</name>
<gene>
    <name evidence="3" type="primary">khdc4</name>
    <name evidence="3" type="ORF">SNAT2548_LOCUS14207</name>
</gene>
<dbReference type="OrthoDB" id="5989967at2759"/>
<organism evidence="3 4">
    <name type="scientific">Symbiodinium natans</name>
    <dbReference type="NCBI Taxonomy" id="878477"/>
    <lineage>
        <taxon>Eukaryota</taxon>
        <taxon>Sar</taxon>
        <taxon>Alveolata</taxon>
        <taxon>Dinophyceae</taxon>
        <taxon>Suessiales</taxon>
        <taxon>Symbiodiniaceae</taxon>
        <taxon>Symbiodinium</taxon>
    </lineage>
</organism>
<dbReference type="GO" id="GO:0003723">
    <property type="term" value="F:RNA binding"/>
    <property type="evidence" value="ECO:0007669"/>
    <property type="project" value="InterPro"/>
</dbReference>
<dbReference type="PANTHER" id="PTHR15744:SF0">
    <property type="entry name" value="KH HOMOLOGY DOMAIN-CONTAINING PROTEIN 4"/>
    <property type="match status" value="1"/>
</dbReference>
<dbReference type="GO" id="GO:0005634">
    <property type="term" value="C:nucleus"/>
    <property type="evidence" value="ECO:0007669"/>
    <property type="project" value="InterPro"/>
</dbReference>
<dbReference type="InterPro" id="IPR047889">
    <property type="entry name" value="KHDC4_KH-I_second"/>
</dbReference>
<dbReference type="Pfam" id="PF22675">
    <property type="entry name" value="KH-I_KHDC4-BBP"/>
    <property type="match status" value="1"/>
</dbReference>
<feature type="compositionally biased region" description="Basic and acidic residues" evidence="1">
    <location>
        <begin position="11"/>
        <end position="24"/>
    </location>
</feature>
<dbReference type="InterPro" id="IPR036612">
    <property type="entry name" value="KH_dom_type_1_sf"/>
</dbReference>